<keyword evidence="10" id="KW-1185">Reference proteome</keyword>
<protein>
    <submittedName>
        <fullName evidence="9">Uncharacterized protein</fullName>
    </submittedName>
</protein>
<comment type="caution">
    <text evidence="9">The sequence shown here is derived from an EMBL/GenBank/DDBJ whole genome shotgun (WGS) entry which is preliminary data.</text>
</comment>
<evidence type="ECO:0000256" key="4">
    <source>
        <dbReference type="ARBA" id="ARBA00022989"/>
    </source>
</evidence>
<name>A0A6A6N2J4_HEVBR</name>
<reference evidence="9 10" key="1">
    <citation type="journal article" date="2020" name="Mol. Plant">
        <title>The Chromosome-Based Rubber Tree Genome Provides New Insights into Spurge Genome Evolution and Rubber Biosynthesis.</title>
        <authorList>
            <person name="Liu J."/>
            <person name="Shi C."/>
            <person name="Shi C.C."/>
            <person name="Li W."/>
            <person name="Zhang Q.J."/>
            <person name="Zhang Y."/>
            <person name="Li K."/>
            <person name="Lu H.F."/>
            <person name="Shi C."/>
            <person name="Zhu S.T."/>
            <person name="Xiao Z.Y."/>
            <person name="Nan H."/>
            <person name="Yue Y."/>
            <person name="Zhu X.G."/>
            <person name="Wu Y."/>
            <person name="Hong X.N."/>
            <person name="Fan G.Y."/>
            <person name="Tong Y."/>
            <person name="Zhang D."/>
            <person name="Mao C.L."/>
            <person name="Liu Y.L."/>
            <person name="Hao S.J."/>
            <person name="Liu W.Q."/>
            <person name="Lv M.Q."/>
            <person name="Zhang H.B."/>
            <person name="Liu Y."/>
            <person name="Hu-Tang G.R."/>
            <person name="Wang J.P."/>
            <person name="Wang J.H."/>
            <person name="Sun Y.H."/>
            <person name="Ni S.B."/>
            <person name="Chen W.B."/>
            <person name="Zhang X.C."/>
            <person name="Jiao Y.N."/>
            <person name="Eichler E.E."/>
            <person name="Li G.H."/>
            <person name="Liu X."/>
            <person name="Gao L.Z."/>
        </authorList>
    </citation>
    <scope>NUCLEOTIDE SEQUENCE [LARGE SCALE GENOMIC DNA]</scope>
    <source>
        <strain evidence="10">cv. GT1</strain>
        <tissue evidence="9">Leaf</tissue>
    </source>
</reference>
<dbReference type="InterPro" id="IPR046956">
    <property type="entry name" value="RLP23-like"/>
</dbReference>
<evidence type="ECO:0000256" key="2">
    <source>
        <dbReference type="ARBA" id="ARBA00022692"/>
    </source>
</evidence>
<keyword evidence="7" id="KW-0325">Glycoprotein</keyword>
<evidence type="ECO:0000256" key="3">
    <source>
        <dbReference type="ARBA" id="ARBA00022729"/>
    </source>
</evidence>
<evidence type="ECO:0000313" key="9">
    <source>
        <dbReference type="EMBL" id="KAF2319637.1"/>
    </source>
</evidence>
<dbReference type="PANTHER" id="PTHR48063">
    <property type="entry name" value="LRR RECEPTOR-LIKE KINASE"/>
    <property type="match status" value="1"/>
</dbReference>
<keyword evidence="6" id="KW-0675">Receptor</keyword>
<evidence type="ECO:0000256" key="6">
    <source>
        <dbReference type="ARBA" id="ARBA00023170"/>
    </source>
</evidence>
<dbReference type="Proteomes" id="UP000467840">
    <property type="component" value="Chromosome 10"/>
</dbReference>
<accession>A0A6A6N2J4</accession>
<evidence type="ECO:0000256" key="5">
    <source>
        <dbReference type="ARBA" id="ARBA00023136"/>
    </source>
</evidence>
<keyword evidence="3" id="KW-0732">Signal</keyword>
<evidence type="ECO:0000256" key="7">
    <source>
        <dbReference type="ARBA" id="ARBA00023180"/>
    </source>
</evidence>
<evidence type="ECO:0000256" key="1">
    <source>
        <dbReference type="ARBA" id="ARBA00004479"/>
    </source>
</evidence>
<evidence type="ECO:0000313" key="10">
    <source>
        <dbReference type="Proteomes" id="UP000467840"/>
    </source>
</evidence>
<proteinExistence type="predicted"/>
<keyword evidence="5 8" id="KW-0472">Membrane</keyword>
<comment type="subcellular location">
    <subcellularLocation>
        <location evidence="1">Membrane</location>
        <topology evidence="1">Single-pass type I membrane protein</topology>
    </subcellularLocation>
</comment>
<evidence type="ECO:0000256" key="8">
    <source>
        <dbReference type="SAM" id="Phobius"/>
    </source>
</evidence>
<organism evidence="9 10">
    <name type="scientific">Hevea brasiliensis</name>
    <name type="common">Para rubber tree</name>
    <name type="synonym">Siphonia brasiliensis</name>
    <dbReference type="NCBI Taxonomy" id="3981"/>
    <lineage>
        <taxon>Eukaryota</taxon>
        <taxon>Viridiplantae</taxon>
        <taxon>Streptophyta</taxon>
        <taxon>Embryophyta</taxon>
        <taxon>Tracheophyta</taxon>
        <taxon>Spermatophyta</taxon>
        <taxon>Magnoliopsida</taxon>
        <taxon>eudicotyledons</taxon>
        <taxon>Gunneridae</taxon>
        <taxon>Pentapetalae</taxon>
        <taxon>rosids</taxon>
        <taxon>fabids</taxon>
        <taxon>Malpighiales</taxon>
        <taxon>Euphorbiaceae</taxon>
        <taxon>Crotonoideae</taxon>
        <taxon>Micrandreae</taxon>
        <taxon>Hevea</taxon>
    </lineage>
</organism>
<gene>
    <name evidence="9" type="ORF">GH714_017768</name>
</gene>
<dbReference type="EMBL" id="JAAGAX010000003">
    <property type="protein sequence ID" value="KAF2319637.1"/>
    <property type="molecule type" value="Genomic_DNA"/>
</dbReference>
<dbReference type="PANTHER" id="PTHR48063:SF16">
    <property type="entry name" value="LRR RECEPTOR-LIKE SERINE_THREONINE-PROTEIN KINASE GSO1"/>
    <property type="match status" value="1"/>
</dbReference>
<dbReference type="GO" id="GO:0016020">
    <property type="term" value="C:membrane"/>
    <property type="evidence" value="ECO:0007669"/>
    <property type="project" value="UniProtKB-SubCell"/>
</dbReference>
<sequence>MTTFSASSFAGNSGLCGGPLVLKFSDDDSNNGRNNDGSYGGRKDEADEGIGFIDKWLYLSIGLGYAVGLLLSYLTFAIKRSWGGVYFAFVDMIVDRLSSSTNQQNSRFDLPRNLLVSSSTRVGKFLFSKSKVARRGQDVYLAGTVMLIFGMGEAKMDEDQLT</sequence>
<keyword evidence="2 8" id="KW-0812">Transmembrane</keyword>
<keyword evidence="4 8" id="KW-1133">Transmembrane helix</keyword>
<feature type="transmembrane region" description="Helical" evidence="8">
    <location>
        <begin position="56"/>
        <end position="76"/>
    </location>
</feature>
<dbReference type="AlphaFoldDB" id="A0A6A6N2J4"/>